<dbReference type="FunFam" id="3.30.300.20:FF:000005">
    <property type="entry name" value="Transcription termination/antitermination protein NusA"/>
    <property type="match status" value="1"/>
</dbReference>
<organism evidence="9 10">
    <name type="scientific">bacterium (Candidatus Ratteibacteria) CG01_land_8_20_14_3_00_40_19</name>
    <dbReference type="NCBI Taxonomy" id="2014290"/>
    <lineage>
        <taxon>Bacteria</taxon>
        <taxon>Candidatus Ratteibacteria</taxon>
    </lineage>
</organism>
<dbReference type="InterPro" id="IPR058582">
    <property type="entry name" value="KH_NusA_2nd"/>
</dbReference>
<dbReference type="FunFam" id="3.30.300.20:FF:000002">
    <property type="entry name" value="Transcription termination/antitermination protein NusA"/>
    <property type="match status" value="1"/>
</dbReference>
<dbReference type="GO" id="GO:0003723">
    <property type="term" value="F:RNA binding"/>
    <property type="evidence" value="ECO:0007669"/>
    <property type="project" value="UniProtKB-UniRule"/>
</dbReference>
<keyword evidence="2 7" id="KW-0963">Cytoplasm</keyword>
<dbReference type="CDD" id="cd22529">
    <property type="entry name" value="KH-II_NusA_rpt2"/>
    <property type="match status" value="1"/>
</dbReference>
<evidence type="ECO:0000256" key="1">
    <source>
        <dbReference type="ARBA" id="ARBA00022472"/>
    </source>
</evidence>
<keyword evidence="3 7" id="KW-0889">Transcription antitermination</keyword>
<comment type="similarity">
    <text evidence="7">Belongs to the NusA family.</text>
</comment>
<keyword evidence="5 7" id="KW-0805">Transcription regulation</keyword>
<dbReference type="InterPro" id="IPR030842">
    <property type="entry name" value="TF_NusA_bacterial"/>
</dbReference>
<dbReference type="HAMAP" id="MF_00945_B">
    <property type="entry name" value="NusA_B"/>
    <property type="match status" value="1"/>
</dbReference>
<dbReference type="PROSITE" id="PS50084">
    <property type="entry name" value="KH_TYPE_1"/>
    <property type="match status" value="1"/>
</dbReference>
<dbReference type="EMBL" id="PETL01000218">
    <property type="protein sequence ID" value="PIV64000.1"/>
    <property type="molecule type" value="Genomic_DNA"/>
</dbReference>
<dbReference type="SMART" id="SM00316">
    <property type="entry name" value="S1"/>
    <property type="match status" value="1"/>
</dbReference>
<dbReference type="InterPro" id="IPR012340">
    <property type="entry name" value="NA-bd_OB-fold"/>
</dbReference>
<evidence type="ECO:0000256" key="7">
    <source>
        <dbReference type="HAMAP-Rule" id="MF_00945"/>
    </source>
</evidence>
<name>A0A2M7E8C8_9BACT</name>
<dbReference type="PROSITE" id="PS50126">
    <property type="entry name" value="S1"/>
    <property type="match status" value="1"/>
</dbReference>
<dbReference type="InterPro" id="IPR010995">
    <property type="entry name" value="DNA_repair_Rad51/TF_NusA_a-hlx"/>
</dbReference>
<comment type="caution">
    <text evidence="9">The sequence shown here is derived from an EMBL/GenBank/DDBJ whole genome shotgun (WGS) entry which is preliminary data.</text>
</comment>
<dbReference type="GO" id="GO:0006281">
    <property type="term" value="P:DNA repair"/>
    <property type="evidence" value="ECO:0007669"/>
    <property type="project" value="InterPro"/>
</dbReference>
<evidence type="ECO:0000313" key="10">
    <source>
        <dbReference type="Proteomes" id="UP000228886"/>
    </source>
</evidence>
<proteinExistence type="inferred from homology"/>
<dbReference type="InterPro" id="IPR025249">
    <property type="entry name" value="TF_NusA_KH_1st"/>
</dbReference>
<dbReference type="InterPro" id="IPR003029">
    <property type="entry name" value="S1_domain"/>
</dbReference>
<reference evidence="10" key="1">
    <citation type="submission" date="2017-09" db="EMBL/GenBank/DDBJ databases">
        <title>Depth-based differentiation of microbial function through sediment-hosted aquifers and enrichment of novel symbionts in the deep terrestrial subsurface.</title>
        <authorList>
            <person name="Probst A.J."/>
            <person name="Ladd B."/>
            <person name="Jarett J.K."/>
            <person name="Geller-Mcgrath D.E."/>
            <person name="Sieber C.M.K."/>
            <person name="Emerson J.B."/>
            <person name="Anantharaman K."/>
            <person name="Thomas B.C."/>
            <person name="Malmstrom R."/>
            <person name="Stieglmeier M."/>
            <person name="Klingl A."/>
            <person name="Woyke T."/>
            <person name="Ryan C.M."/>
            <person name="Banfield J.F."/>
        </authorList>
    </citation>
    <scope>NUCLEOTIDE SEQUENCE [LARGE SCALE GENOMIC DNA]</scope>
</reference>
<dbReference type="GO" id="GO:0003677">
    <property type="term" value="F:DNA binding"/>
    <property type="evidence" value="ECO:0007669"/>
    <property type="project" value="InterPro"/>
</dbReference>
<protein>
    <recommendedName>
        <fullName evidence="7">Transcription termination/antitermination protein NusA</fullName>
    </recommendedName>
</protein>
<dbReference type="InterPro" id="IPR010213">
    <property type="entry name" value="TF_NusA"/>
</dbReference>
<evidence type="ECO:0000313" key="9">
    <source>
        <dbReference type="EMBL" id="PIV64000.1"/>
    </source>
</evidence>
<evidence type="ECO:0000256" key="5">
    <source>
        <dbReference type="ARBA" id="ARBA00023015"/>
    </source>
</evidence>
<dbReference type="CDD" id="cd04455">
    <property type="entry name" value="S1_NusA"/>
    <property type="match status" value="1"/>
</dbReference>
<keyword evidence="6 7" id="KW-0804">Transcription</keyword>
<dbReference type="Gene3D" id="3.30.300.20">
    <property type="match status" value="2"/>
</dbReference>
<dbReference type="PANTHER" id="PTHR22648">
    <property type="entry name" value="TRANSCRIPTION TERMINATION FACTOR NUSA"/>
    <property type="match status" value="1"/>
</dbReference>
<comment type="subcellular location">
    <subcellularLocation>
        <location evidence="7">Cytoplasm</location>
    </subcellularLocation>
</comment>
<dbReference type="SUPFAM" id="SSF47794">
    <property type="entry name" value="Rad51 N-terminal domain-like"/>
    <property type="match status" value="1"/>
</dbReference>
<keyword evidence="1 7" id="KW-0806">Transcription termination</keyword>
<evidence type="ECO:0000256" key="6">
    <source>
        <dbReference type="ARBA" id="ARBA00023163"/>
    </source>
</evidence>
<evidence type="ECO:0000256" key="2">
    <source>
        <dbReference type="ARBA" id="ARBA00022490"/>
    </source>
</evidence>
<dbReference type="PANTHER" id="PTHR22648:SF0">
    <property type="entry name" value="TRANSCRIPTION TERMINATION_ANTITERMINATION PROTEIN NUSA"/>
    <property type="match status" value="1"/>
</dbReference>
<dbReference type="InterPro" id="IPR003583">
    <property type="entry name" value="Hlx-hairpin-Hlx_DNA-bd_motif"/>
</dbReference>
<evidence type="ECO:0000256" key="3">
    <source>
        <dbReference type="ARBA" id="ARBA00022814"/>
    </source>
</evidence>
<dbReference type="SUPFAM" id="SSF50249">
    <property type="entry name" value="Nucleic acid-binding proteins"/>
    <property type="match status" value="1"/>
</dbReference>
<dbReference type="Gene3D" id="1.10.150.20">
    <property type="entry name" value="5' to 3' exonuclease, C-terminal subdomain"/>
    <property type="match status" value="1"/>
</dbReference>
<comment type="function">
    <text evidence="7">Participates in both transcription termination and antitermination.</text>
</comment>
<feature type="domain" description="S1 motif" evidence="8">
    <location>
        <begin position="106"/>
        <end position="170"/>
    </location>
</feature>
<dbReference type="Pfam" id="PF14520">
    <property type="entry name" value="HHH_5"/>
    <property type="match status" value="1"/>
</dbReference>
<dbReference type="InterPro" id="IPR036555">
    <property type="entry name" value="NusA_N_sf"/>
</dbReference>
<dbReference type="InterPro" id="IPR009019">
    <property type="entry name" value="KH_sf_prok-type"/>
</dbReference>
<sequence>MDSKELINALDYLEREKGINRDILIKSIEQGLLSVYQKRSNLKNLNLHLDPKTGEIAFFDQEGREIPAYTFPLDRMAATAAKQVIIQQLREAEREATYQEFKGKEGEIINAMVERYETRGLLVNIGRTEGIFLKAHLLPKEYYRRGDRIQGYILEIRKSFKGPQVMLSRTHPDFIKSLFKEEISEIKEGIIKVEAIARYPGECSKIAVSSQDPKIDPVGTCIGIKGSRIKTILKELRGERVDVIRWNEKPELFIANALSPAKCKEIKIKLDRKESWVILDDDQLSLAIGKRGQNVKLAAKLTGFQINIKSRSASKEESLPAIVILPGIGEKIVQSLVKAGISSIKELAEIQISTLLKIKGIGKKKAEKIIKIAKEAMDKEK</sequence>
<dbReference type="GO" id="GO:0000166">
    <property type="term" value="F:nucleotide binding"/>
    <property type="evidence" value="ECO:0007669"/>
    <property type="project" value="InterPro"/>
</dbReference>
<dbReference type="Gene3D" id="3.30.1480.10">
    <property type="entry name" value="NusA, N-terminal domain"/>
    <property type="match status" value="1"/>
</dbReference>
<comment type="subunit">
    <text evidence="7">Monomer. Binds directly to the core enzyme of the DNA-dependent RNA polymerase and to nascent RNA.</text>
</comment>
<accession>A0A2M7E8C8</accession>
<dbReference type="Gene3D" id="2.40.50.140">
    <property type="entry name" value="Nucleic acid-binding proteins"/>
    <property type="match status" value="1"/>
</dbReference>
<dbReference type="NCBIfam" id="TIGR01953">
    <property type="entry name" value="NusA"/>
    <property type="match status" value="1"/>
</dbReference>
<evidence type="ECO:0000256" key="4">
    <source>
        <dbReference type="ARBA" id="ARBA00022884"/>
    </source>
</evidence>
<dbReference type="SMART" id="SM00278">
    <property type="entry name" value="HhH1"/>
    <property type="match status" value="2"/>
</dbReference>
<gene>
    <name evidence="7 9" type="primary">nusA</name>
    <name evidence="9" type="ORF">COS11_04485</name>
</gene>
<dbReference type="Pfam" id="PF26594">
    <property type="entry name" value="KH_NusA_2nd"/>
    <property type="match status" value="1"/>
</dbReference>
<dbReference type="GO" id="GO:0005829">
    <property type="term" value="C:cytosol"/>
    <property type="evidence" value="ECO:0007669"/>
    <property type="project" value="TreeGrafter"/>
</dbReference>
<evidence type="ECO:0000259" key="8">
    <source>
        <dbReference type="PROSITE" id="PS50126"/>
    </source>
</evidence>
<dbReference type="Pfam" id="PF13184">
    <property type="entry name" value="KH_NusA_1st"/>
    <property type="match status" value="1"/>
</dbReference>
<keyword evidence="4 7" id="KW-0694">RNA-binding</keyword>
<dbReference type="Proteomes" id="UP000228886">
    <property type="component" value="Unassembled WGS sequence"/>
</dbReference>
<dbReference type="SUPFAM" id="SSF69705">
    <property type="entry name" value="Transcription factor NusA, N-terminal domain"/>
    <property type="match status" value="1"/>
</dbReference>
<dbReference type="GO" id="GO:0031564">
    <property type="term" value="P:transcription antitermination"/>
    <property type="evidence" value="ECO:0007669"/>
    <property type="project" value="UniProtKB-UniRule"/>
</dbReference>
<dbReference type="InterPro" id="IPR013735">
    <property type="entry name" value="TF_NusA_N"/>
</dbReference>
<dbReference type="AlphaFoldDB" id="A0A2M7E8C8"/>
<dbReference type="Pfam" id="PF08529">
    <property type="entry name" value="NusA_N"/>
    <property type="match status" value="1"/>
</dbReference>
<dbReference type="InterPro" id="IPR015946">
    <property type="entry name" value="KH_dom-like_a/b"/>
</dbReference>
<dbReference type="GO" id="GO:0003700">
    <property type="term" value="F:DNA-binding transcription factor activity"/>
    <property type="evidence" value="ECO:0007669"/>
    <property type="project" value="InterPro"/>
</dbReference>
<dbReference type="GO" id="GO:0006353">
    <property type="term" value="P:DNA-templated transcription termination"/>
    <property type="evidence" value="ECO:0007669"/>
    <property type="project" value="UniProtKB-UniRule"/>
</dbReference>
<dbReference type="SUPFAM" id="SSF54814">
    <property type="entry name" value="Prokaryotic type KH domain (KH-domain type II)"/>
    <property type="match status" value="2"/>
</dbReference>
<dbReference type="CDD" id="cd02134">
    <property type="entry name" value="KH-II_NusA_rpt1"/>
    <property type="match status" value="1"/>
</dbReference>